<proteinExistence type="predicted"/>
<evidence type="ECO:0000313" key="1">
    <source>
        <dbReference type="EMBL" id="KAJ8670627.1"/>
    </source>
</evidence>
<gene>
    <name evidence="1" type="ORF">QAD02_001886</name>
</gene>
<feature type="non-terminal residue" evidence="1">
    <location>
        <position position="290"/>
    </location>
</feature>
<evidence type="ECO:0000313" key="2">
    <source>
        <dbReference type="Proteomes" id="UP001239111"/>
    </source>
</evidence>
<sequence>MKTGVVGPERAATAKAAAKGRGVRAQQLYDDEEDEDQQRRLVPTTRKPGGVGPDEPRRARWTGAESSSVREGREAVSLEQHQERVARGGDGGSSDGACCCSDGQNVRAQPERAPSCRGINFVVGPALASTSLSRSARSKKARAPTRMVASRALWLLLGYASLSVAFALPNGSTSRSASQPLEKRSTQQTQEQQQRYDPLEVHEWLLRGTGEPGGGRARSGLATDESLYDGLVPREARLSEISKRSPAKRSHKQQQQQVAQQALASVGRGAASQFFSRSTRASRRYDVPQI</sequence>
<comment type="caution">
    <text evidence="1">The sequence shown here is derived from an EMBL/GenBank/DDBJ whole genome shotgun (WGS) entry which is preliminary data.</text>
</comment>
<protein>
    <submittedName>
        <fullName evidence="1">Uncharacterized protein</fullName>
    </submittedName>
</protein>
<name>A0ACC2NHP5_9HYME</name>
<dbReference type="EMBL" id="CM056743">
    <property type="protein sequence ID" value="KAJ8670627.1"/>
    <property type="molecule type" value="Genomic_DNA"/>
</dbReference>
<accession>A0ACC2NHP5</accession>
<dbReference type="Proteomes" id="UP001239111">
    <property type="component" value="Chromosome 3"/>
</dbReference>
<organism evidence="1 2">
    <name type="scientific">Eretmocerus hayati</name>
    <dbReference type="NCBI Taxonomy" id="131215"/>
    <lineage>
        <taxon>Eukaryota</taxon>
        <taxon>Metazoa</taxon>
        <taxon>Ecdysozoa</taxon>
        <taxon>Arthropoda</taxon>
        <taxon>Hexapoda</taxon>
        <taxon>Insecta</taxon>
        <taxon>Pterygota</taxon>
        <taxon>Neoptera</taxon>
        <taxon>Endopterygota</taxon>
        <taxon>Hymenoptera</taxon>
        <taxon>Apocrita</taxon>
        <taxon>Proctotrupomorpha</taxon>
        <taxon>Chalcidoidea</taxon>
        <taxon>Aphelinidae</taxon>
        <taxon>Aphelininae</taxon>
        <taxon>Eretmocerus</taxon>
    </lineage>
</organism>
<keyword evidence="2" id="KW-1185">Reference proteome</keyword>
<reference evidence="1" key="1">
    <citation type="submission" date="2023-04" db="EMBL/GenBank/DDBJ databases">
        <title>A chromosome-level genome assembly of the parasitoid wasp Eretmocerus hayati.</title>
        <authorList>
            <person name="Zhong Y."/>
            <person name="Liu S."/>
            <person name="Liu Y."/>
        </authorList>
    </citation>
    <scope>NUCLEOTIDE SEQUENCE</scope>
    <source>
        <strain evidence="1">ZJU_SS_LIU_2023</strain>
    </source>
</reference>